<feature type="region of interest" description="Disordered" evidence="2">
    <location>
        <begin position="1"/>
        <end position="34"/>
    </location>
</feature>
<dbReference type="SUPFAM" id="SSF48452">
    <property type="entry name" value="TPR-like"/>
    <property type="match status" value="1"/>
</dbReference>
<feature type="compositionally biased region" description="Basic and acidic residues" evidence="2">
    <location>
        <begin position="17"/>
        <end position="27"/>
    </location>
</feature>
<reference evidence="3" key="1">
    <citation type="submission" date="2021-01" db="EMBL/GenBank/DDBJ databases">
        <authorList>
            <person name="Corre E."/>
            <person name="Pelletier E."/>
            <person name="Niang G."/>
            <person name="Scheremetjew M."/>
            <person name="Finn R."/>
            <person name="Kale V."/>
            <person name="Holt S."/>
            <person name="Cochrane G."/>
            <person name="Meng A."/>
            <person name="Brown T."/>
            <person name="Cohen L."/>
        </authorList>
    </citation>
    <scope>NUCLEOTIDE SEQUENCE</scope>
    <source>
        <strain evidence="3">GSO104</strain>
    </source>
</reference>
<keyword evidence="1" id="KW-0802">TPR repeat</keyword>
<sequence>MLKMSSSVTSDTAISKPAHDENKRDTPTKSSTLKSLFKKSVKGFEGTLKKRKIDIVRQSPDYITEEERSRLRGGGNTREYLHKYSSFYYEAGILYFKMENYEKAQEYFLMTLSARLMLYGASSYKVTEVQESLGYTALLQGDTKQADYHFDIVERRRGIRPVIQLAN</sequence>
<protein>
    <submittedName>
        <fullName evidence="3">Uncharacterized protein</fullName>
    </submittedName>
</protein>
<name>A0A6S9D0E7_9STRA</name>
<evidence type="ECO:0000313" key="3">
    <source>
        <dbReference type="EMBL" id="CAE4626795.1"/>
    </source>
</evidence>
<dbReference type="EMBL" id="HBNS01032137">
    <property type="protein sequence ID" value="CAE4626795.1"/>
    <property type="molecule type" value="Transcribed_RNA"/>
</dbReference>
<evidence type="ECO:0000256" key="1">
    <source>
        <dbReference type="PROSITE-ProRule" id="PRU00339"/>
    </source>
</evidence>
<dbReference type="InterPro" id="IPR011990">
    <property type="entry name" value="TPR-like_helical_dom_sf"/>
</dbReference>
<gene>
    <name evidence="3" type="ORF">DBRI00130_LOCUS25188</name>
</gene>
<dbReference type="Gene3D" id="1.25.40.10">
    <property type="entry name" value="Tetratricopeptide repeat domain"/>
    <property type="match status" value="1"/>
</dbReference>
<feature type="repeat" description="TPR" evidence="1">
    <location>
        <begin position="85"/>
        <end position="118"/>
    </location>
</feature>
<accession>A0A6S9D0E7</accession>
<dbReference type="PROSITE" id="PS50005">
    <property type="entry name" value="TPR"/>
    <property type="match status" value="1"/>
</dbReference>
<feature type="compositionally biased region" description="Polar residues" evidence="2">
    <location>
        <begin position="1"/>
        <end position="13"/>
    </location>
</feature>
<proteinExistence type="predicted"/>
<dbReference type="AlphaFoldDB" id="A0A6S9D0E7"/>
<evidence type="ECO:0000256" key="2">
    <source>
        <dbReference type="SAM" id="MobiDB-lite"/>
    </source>
</evidence>
<organism evidence="3">
    <name type="scientific">Ditylum brightwellii</name>
    <dbReference type="NCBI Taxonomy" id="49249"/>
    <lineage>
        <taxon>Eukaryota</taxon>
        <taxon>Sar</taxon>
        <taxon>Stramenopiles</taxon>
        <taxon>Ochrophyta</taxon>
        <taxon>Bacillariophyta</taxon>
        <taxon>Mediophyceae</taxon>
        <taxon>Lithodesmiophycidae</taxon>
        <taxon>Lithodesmiales</taxon>
        <taxon>Lithodesmiaceae</taxon>
        <taxon>Ditylum</taxon>
    </lineage>
</organism>
<dbReference type="InterPro" id="IPR019734">
    <property type="entry name" value="TPR_rpt"/>
</dbReference>